<dbReference type="Proteomes" id="UP000504724">
    <property type="component" value="Chromosome"/>
</dbReference>
<keyword evidence="3" id="KW-1185">Reference proteome</keyword>
<dbReference type="GO" id="GO:0005886">
    <property type="term" value="C:plasma membrane"/>
    <property type="evidence" value="ECO:0007669"/>
    <property type="project" value="TreeGrafter"/>
</dbReference>
<evidence type="ECO:0000313" key="3">
    <source>
        <dbReference type="Proteomes" id="UP000504724"/>
    </source>
</evidence>
<dbReference type="InterPro" id="IPR007436">
    <property type="entry name" value="DUF485"/>
</dbReference>
<dbReference type="KEGG" id="txa:HQN79_05665"/>
<sequence length="101" mass="11480">MDQEKIEKIKNLPEYQQLVKERTSLAWILSGAMLVVYYGFILLLAFNPEFFTTIVSGEHISIGFPLGVAIIVFAFLLTGYYVKKANADFDELTAKIKKEVE</sequence>
<feature type="transmembrane region" description="Helical" evidence="1">
    <location>
        <begin position="59"/>
        <end position="82"/>
    </location>
</feature>
<protein>
    <submittedName>
        <fullName evidence="2">DUF485 domain-containing protein</fullName>
    </submittedName>
</protein>
<organism evidence="2 3">
    <name type="scientific">Thiomicrorhabdus xiamenensis</name>
    <dbReference type="NCBI Taxonomy" id="2739063"/>
    <lineage>
        <taxon>Bacteria</taxon>
        <taxon>Pseudomonadati</taxon>
        <taxon>Pseudomonadota</taxon>
        <taxon>Gammaproteobacteria</taxon>
        <taxon>Thiotrichales</taxon>
        <taxon>Piscirickettsiaceae</taxon>
        <taxon>Thiomicrorhabdus</taxon>
    </lineage>
</organism>
<evidence type="ECO:0000313" key="2">
    <source>
        <dbReference type="EMBL" id="QKI89091.1"/>
    </source>
</evidence>
<dbReference type="PANTHER" id="PTHR38598">
    <property type="entry name" value="INNER MEMBRANE PROTEIN YJCH"/>
    <property type="match status" value="1"/>
</dbReference>
<dbReference type="AlphaFoldDB" id="A0A7D4NQD8"/>
<evidence type="ECO:0000256" key="1">
    <source>
        <dbReference type="SAM" id="Phobius"/>
    </source>
</evidence>
<name>A0A7D4NQD8_9GAMM</name>
<gene>
    <name evidence="2" type="ORF">HQN79_05665</name>
</gene>
<keyword evidence="1" id="KW-0472">Membrane</keyword>
<keyword evidence="1" id="KW-0812">Transmembrane</keyword>
<feature type="transmembrane region" description="Helical" evidence="1">
    <location>
        <begin position="25"/>
        <end position="47"/>
    </location>
</feature>
<reference evidence="2 3" key="1">
    <citation type="submission" date="2020-05" db="EMBL/GenBank/DDBJ databases">
        <title>Thiomicrorhabdus sediminis sp.nov. and Thiomicrorhabdus xiamenensis sp.nov., novel sulfur-oxidizing bacteria isolated from coastal sediment.</title>
        <authorList>
            <person name="Liu X."/>
        </authorList>
    </citation>
    <scope>NUCLEOTIDE SEQUENCE [LARGE SCALE GENOMIC DNA]</scope>
    <source>
        <strain evidence="2 3">G2</strain>
    </source>
</reference>
<dbReference type="PANTHER" id="PTHR38598:SF1">
    <property type="entry name" value="INNER MEMBRANE PROTEIN YJCH"/>
    <property type="match status" value="1"/>
</dbReference>
<dbReference type="RefSeq" id="WP_173284907.1">
    <property type="nucleotide sequence ID" value="NZ_CP054020.1"/>
</dbReference>
<keyword evidence="1" id="KW-1133">Transmembrane helix</keyword>
<proteinExistence type="predicted"/>
<dbReference type="Pfam" id="PF04341">
    <property type="entry name" value="DUF485"/>
    <property type="match status" value="1"/>
</dbReference>
<accession>A0A7D4NQD8</accession>
<dbReference type="InterPro" id="IPR052959">
    <property type="entry name" value="Inner_membrane_assoc"/>
</dbReference>
<dbReference type="EMBL" id="CP054020">
    <property type="protein sequence ID" value="QKI89091.1"/>
    <property type="molecule type" value="Genomic_DNA"/>
</dbReference>